<accession>A0A833GYL1</accession>
<gene>
    <name evidence="1" type="ORF">F9K24_18600</name>
</gene>
<sequence>MNKATSMSDSMDDLWGSTLLSINVDLQRSRIVLKGEILDSGLRRNYSMKLIGVSKCGYDNRLLDEWSYIELTSIEAAQRGICWAVKMDFWGIAVLEVECLEIDLEILP</sequence>
<proteinExistence type="predicted"/>
<evidence type="ECO:0000313" key="2">
    <source>
        <dbReference type="Proteomes" id="UP000460298"/>
    </source>
</evidence>
<evidence type="ECO:0000313" key="1">
    <source>
        <dbReference type="EMBL" id="KAB2929910.1"/>
    </source>
</evidence>
<dbReference type="AlphaFoldDB" id="A0A833GYL1"/>
<dbReference type="EMBL" id="WBUI01000025">
    <property type="protein sequence ID" value="KAB2929910.1"/>
    <property type="molecule type" value="Genomic_DNA"/>
</dbReference>
<organism evidence="1 2">
    <name type="scientific">Leptonema illini</name>
    <dbReference type="NCBI Taxonomy" id="183"/>
    <lineage>
        <taxon>Bacteria</taxon>
        <taxon>Pseudomonadati</taxon>
        <taxon>Spirochaetota</taxon>
        <taxon>Spirochaetia</taxon>
        <taxon>Leptospirales</taxon>
        <taxon>Leptospiraceae</taxon>
        <taxon>Leptonema</taxon>
    </lineage>
</organism>
<dbReference type="Proteomes" id="UP000460298">
    <property type="component" value="Unassembled WGS sequence"/>
</dbReference>
<comment type="caution">
    <text evidence="1">The sequence shown here is derived from an EMBL/GenBank/DDBJ whole genome shotgun (WGS) entry which is preliminary data.</text>
</comment>
<reference evidence="1 2" key="1">
    <citation type="submission" date="2019-10" db="EMBL/GenBank/DDBJ databases">
        <title>Extracellular Electron Transfer in a Candidatus Methanoperedens spp. Enrichment Culture.</title>
        <authorList>
            <person name="Berger S."/>
            <person name="Rangel Shaw D."/>
            <person name="Berben T."/>
            <person name="In 'T Zandt M."/>
            <person name="Frank J."/>
            <person name="Reimann J."/>
            <person name="Jetten M.S.M."/>
            <person name="Welte C.U."/>
        </authorList>
    </citation>
    <scope>NUCLEOTIDE SEQUENCE [LARGE SCALE GENOMIC DNA]</scope>
    <source>
        <strain evidence="1">SB12</strain>
    </source>
</reference>
<protein>
    <submittedName>
        <fullName evidence="1">Uncharacterized protein</fullName>
    </submittedName>
</protein>
<name>A0A833GYL1_9LEPT</name>